<evidence type="ECO:0000256" key="3">
    <source>
        <dbReference type="ARBA" id="ARBA00022729"/>
    </source>
</evidence>
<evidence type="ECO:0000256" key="5">
    <source>
        <dbReference type="SAM" id="MobiDB-lite"/>
    </source>
</evidence>
<keyword evidence="6" id="KW-0472">Membrane</keyword>
<dbReference type="PROSITE" id="PS50847">
    <property type="entry name" value="GRAM_POS_ANCHORING"/>
    <property type="match status" value="1"/>
</dbReference>
<evidence type="ECO:0000256" key="4">
    <source>
        <dbReference type="ARBA" id="ARBA00023088"/>
    </source>
</evidence>
<gene>
    <name evidence="9" type="ORF">H7313_07455</name>
</gene>
<feature type="region of interest" description="Disordered" evidence="5">
    <location>
        <begin position="1800"/>
        <end position="1825"/>
    </location>
</feature>
<proteinExistence type="predicted"/>
<keyword evidence="6" id="KW-0812">Transmembrane</keyword>
<dbReference type="Proteomes" id="UP000587396">
    <property type="component" value="Unassembled WGS sequence"/>
</dbReference>
<evidence type="ECO:0000256" key="7">
    <source>
        <dbReference type="SAM" id="SignalP"/>
    </source>
</evidence>
<feature type="region of interest" description="Disordered" evidence="5">
    <location>
        <begin position="33"/>
        <end position="91"/>
    </location>
</feature>
<keyword evidence="1" id="KW-0134">Cell wall</keyword>
<dbReference type="EMBL" id="JACMSE010000004">
    <property type="protein sequence ID" value="MBC2889181.1"/>
    <property type="molecule type" value="Genomic_DNA"/>
</dbReference>
<reference evidence="9 10" key="1">
    <citation type="submission" date="2020-08" db="EMBL/GenBank/DDBJ databases">
        <authorList>
            <person name="Liu C."/>
            <person name="Sun Q."/>
        </authorList>
    </citation>
    <scope>NUCLEOTIDE SEQUENCE [LARGE SCALE GENOMIC DNA]</scope>
    <source>
        <strain evidence="9 10">N22</strain>
    </source>
</reference>
<keyword evidence="2" id="KW-0964">Secreted</keyword>
<keyword evidence="10" id="KW-1185">Reference proteome</keyword>
<feature type="domain" description="Gram-positive cocci surface proteins LPxTG" evidence="8">
    <location>
        <begin position="1825"/>
        <end position="1860"/>
    </location>
</feature>
<evidence type="ECO:0000256" key="6">
    <source>
        <dbReference type="SAM" id="Phobius"/>
    </source>
</evidence>
<feature type="transmembrane region" description="Helical" evidence="6">
    <location>
        <begin position="1831"/>
        <end position="1853"/>
    </location>
</feature>
<dbReference type="InterPro" id="IPR019931">
    <property type="entry name" value="LPXTG_anchor"/>
</dbReference>
<dbReference type="Gene3D" id="2.160.20.110">
    <property type="match status" value="6"/>
</dbReference>
<evidence type="ECO:0000256" key="2">
    <source>
        <dbReference type="ARBA" id="ARBA00022525"/>
    </source>
</evidence>
<feature type="compositionally biased region" description="Low complexity" evidence="5">
    <location>
        <begin position="81"/>
        <end position="91"/>
    </location>
</feature>
<organism evidence="9 10">
    <name type="scientific">Gordonibacter massiliensis</name>
    <name type="common">ex Traore et al. 2017</name>
    <dbReference type="NCBI Taxonomy" id="1841863"/>
    <lineage>
        <taxon>Bacteria</taxon>
        <taxon>Bacillati</taxon>
        <taxon>Actinomycetota</taxon>
        <taxon>Coriobacteriia</taxon>
        <taxon>Eggerthellales</taxon>
        <taxon>Eggerthellaceae</taxon>
        <taxon>Gordonibacter</taxon>
    </lineage>
</organism>
<evidence type="ECO:0000313" key="9">
    <source>
        <dbReference type="EMBL" id="MBC2889181.1"/>
    </source>
</evidence>
<protein>
    <submittedName>
        <fullName evidence="9">MBG-2 domain-containing protein</fullName>
    </submittedName>
</protein>
<evidence type="ECO:0000313" key="10">
    <source>
        <dbReference type="Proteomes" id="UP000587396"/>
    </source>
</evidence>
<comment type="caution">
    <text evidence="9">The sequence shown here is derived from an EMBL/GenBank/DDBJ whole genome shotgun (WGS) entry which is preliminary data.</text>
</comment>
<dbReference type="RefSeq" id="WP_185905054.1">
    <property type="nucleotide sequence ID" value="NZ_JACMSE010000004.1"/>
</dbReference>
<feature type="signal peptide" evidence="7">
    <location>
        <begin position="1"/>
        <end position="28"/>
    </location>
</feature>
<dbReference type="Pfam" id="PF18676">
    <property type="entry name" value="MBG_2"/>
    <property type="match status" value="1"/>
</dbReference>
<dbReference type="Pfam" id="PF07581">
    <property type="entry name" value="Glug"/>
    <property type="match status" value="2"/>
</dbReference>
<accession>A0A842JFB8</accession>
<dbReference type="InterPro" id="IPR011493">
    <property type="entry name" value="GLUG"/>
</dbReference>
<keyword evidence="6" id="KW-1133">Transmembrane helix</keyword>
<keyword evidence="4" id="KW-0572">Peptidoglycan-anchor</keyword>
<feature type="compositionally biased region" description="Low complexity" evidence="5">
    <location>
        <begin position="37"/>
        <end position="56"/>
    </location>
</feature>
<evidence type="ECO:0000259" key="8">
    <source>
        <dbReference type="PROSITE" id="PS50847"/>
    </source>
</evidence>
<feature type="chain" id="PRO_5032545577" evidence="7">
    <location>
        <begin position="29"/>
        <end position="1860"/>
    </location>
</feature>
<evidence type="ECO:0000256" key="1">
    <source>
        <dbReference type="ARBA" id="ARBA00022512"/>
    </source>
</evidence>
<name>A0A842JFB8_9ACTN</name>
<dbReference type="InterPro" id="IPR041286">
    <property type="entry name" value="MBG_2"/>
</dbReference>
<sequence length="1860" mass="189389">METLGKRAFSMALALVLALGLVPAAAFAEELGTTPSAGETIPGETATGGTAPGETPSEATGEPAADGVAKPVPENTVSGEAPSAPDNADDAASNALFTSAPTKKQHDFGDGSGLQEAIYIENDAELAKVGKDPAYPADGNYYLAPSTFRPKSDFAPIDATFTGRFDGNGARIELAMDVRFVRGTADGGISFLSMFRKNAGLIENLLITGAVTTSNSLEPAAVMYASALAYENSGTIRNVKLDCAIGPVGLVGGIACFNEAGGVIEGCTADGDLQGTAVGGIALSSSGRIASCGSHLDLEGQGAGIATRAEGKAVFEDCVNYGNITGTVADAAGCFLYFNDDAHAINCANHGAVANTSSDNNSLTGGILAHLDGKGVLENCENHGTVSGDGSVGGIVGSISPEIDYDCYITGCVNHGAVSGTGDGVGGIVGANNAGVLLCVNHGAVQGRSEVGGVIGDNKTFGMAQSLLNDGDVSGVDNVGGIVGSTSASKVIFKVPIGLDHALGLCANYGAVTGTGTGCGGVVGYLSGHYLEDCFSEGAVHGNLRVGGVVGDASADIAYCYSTGDVEGESAVGGIAGDMTDTPQPRSLSECYVAGGVSGSDDVGTFVGTRNKSTGNSRLSDLYYNADRVNLSPVGNNSTNDNDVRVEGRTTDQMLEEGLRDELGDGRWAYTSARSTSHDGAFELRCYPLLAPFAPGGAAAALGVGYSGVVSRHDFESQELDGSEEPVFEEFAFLYTADDLLEAANHPDQNYVLANDIYLGTAFAGLGGAQGYRGKFDGMGHTVTLSYDMAGLAAVLDGGRIMNVKVDGVPRADGEPCGSLAGEVGSNAMLYNCIGSAMPEGSMAGAVAGLVSGDDVLIRACACEEDIMAPDADGVGGLVGAVTGDRLHVQDCRVETDFLWGGGRTGGLVGRLAGDDAQIFDCTVRSEVQGDDMTGGLVGELSGANARITGCSCVGKTWGASITGGLVGSLSGVSAQVEGASHDGLVSCWGGKIGGVVGRLSGAGAHLEDVSCSGGVVGHDATGGFIGELAADDFALASYTNTTPVRGDSGVGGIYGLVTGARATLSACANAAAVSVDEEAKNPEGVGGLVGRIEGAGAVLDGCSNVGAVSGDRCTGGIVGSMAAANAVVRSAGNDGKVTGGYSTGGLVGRAEGDGARIESGSNTASVTGNDATGGLVGSVYRIDGVYASYNTGKVTGGEGVGGVAGSSEGPTSGDPSRIKGCANHARVLGRNEAGGVVGEMASSVPFADSSVTESLNIGEVSVEEQEHAYVGGIVGRYYAYGTIEDCYNGGRVTAPDIEASHAGGVASYSSGLRGKVENCWYATESNTQIEGALVSNGGSVRDDEYDNVGGLSIVDMTGEGALSALKFSEPTHWRTRANEGAAAQEGVPAQTMNFPAPAVLAERDGYPWPRIENRVVDLDSDDLVQTKTYTGKPAAFDLELPGNPHYTVQYWRPLWHEDLGYNVYTLTSEPPTLPSTEVSEGRYMVKIAIDEPYYTANGDRDEDGCFTGYLTVEKAPCTITADDQVILYGEDEPDYTYTVEGLVNGETPDVIDSVGAPRISGWWELGTHEIAFYGASDDCYDITLLPGTLTVTQDSSEGRYSVSGEKGGNGHDDWYVGPVTIAPDGRDGYDRIRDQRSAEWKTSLAITSDTPQEIIETIEVGKSSTGACTSKSEVSLNVCTAPLTLTRLSAANGAVSYDPATATLELTFSQPVERGHGFFAVRAPDGAELTRLDANGPQVQVSEDGLVVRLVLPQVFEAGKLYRLAVDGDALYSRYGARLVGAGEGAWRFGAGEDADEPVFESASVTAESTGPGGGEASAEPKALASTGDAAAPLVVGLALASLATAAAALAARKRRASK</sequence>
<keyword evidence="3 7" id="KW-0732">Signal</keyword>